<evidence type="ECO:0000259" key="13">
    <source>
        <dbReference type="Pfam" id="PF01370"/>
    </source>
</evidence>
<dbReference type="GO" id="GO:0042732">
    <property type="term" value="P:D-xylose metabolic process"/>
    <property type="evidence" value="ECO:0007669"/>
    <property type="project" value="InterPro"/>
</dbReference>
<feature type="domain" description="NAD-dependent epimerase/dehydratase" evidence="13">
    <location>
        <begin position="12"/>
        <end position="195"/>
    </location>
</feature>
<dbReference type="GO" id="GO:0048040">
    <property type="term" value="F:UDP-glucuronate decarboxylase activity"/>
    <property type="evidence" value="ECO:0007669"/>
    <property type="project" value="TreeGrafter"/>
</dbReference>
<protein>
    <submittedName>
        <fullName evidence="14">NAD-dependent dehydratase</fullName>
    </submittedName>
</protein>
<dbReference type="Pfam" id="PF01370">
    <property type="entry name" value="Epimerase"/>
    <property type="match status" value="1"/>
</dbReference>
<comment type="caution">
    <text evidence="14">The sequence shown here is derived from an EMBL/GenBank/DDBJ whole genome shotgun (WGS) entry which is preliminary data.</text>
</comment>
<name>V8QVI4_9BURK</name>
<dbReference type="InterPro" id="IPR036291">
    <property type="entry name" value="NAD(P)-bd_dom_sf"/>
</dbReference>
<keyword evidence="10" id="KW-0325">Glycoprotein</keyword>
<sequence length="287" mass="31840">MNEHPNFNALKHDIIDPLPSNLHPDQIYNLACAASPRRYQADPIHTVRTCVQGVFNLLELASTRNARILQASTSEIYGDPKEHPQHESYHGNVNPVGIRSCYDEGKRCAETLMSDYGRTRGVTAKIARIFNTYGPGMAVDDGRVVSTFIDQALRAKALTVYGDGSQTRSLCYVDDMIKGLILLMNSVDTFRGPVNLGNTQEISVLDIALRISELAPHEPKIVFKPLPADDPTVRCPDIALARRHLDWNPTVQFEEGLRLTYAHFARTANGRQLPESGIGPANSHIEK</sequence>
<keyword evidence="8" id="KW-0333">Golgi apparatus</keyword>
<evidence type="ECO:0000256" key="9">
    <source>
        <dbReference type="ARBA" id="ARBA00023136"/>
    </source>
</evidence>
<dbReference type="STRING" id="1424334.W822_05790"/>
<gene>
    <name evidence="14" type="ORF">W822_05790</name>
</gene>
<evidence type="ECO:0000256" key="4">
    <source>
        <dbReference type="ARBA" id="ARBA00022793"/>
    </source>
</evidence>
<evidence type="ECO:0000256" key="11">
    <source>
        <dbReference type="ARBA" id="ARBA00023239"/>
    </source>
</evidence>
<comment type="cofactor">
    <cofactor evidence="1">
        <name>NAD(+)</name>
        <dbReference type="ChEBI" id="CHEBI:57540"/>
    </cofactor>
</comment>
<accession>V8QVI4</accession>
<keyword evidence="15" id="KW-1185">Reference proteome</keyword>
<dbReference type="PATRIC" id="fig|1424334.3.peg.1160"/>
<evidence type="ECO:0000256" key="6">
    <source>
        <dbReference type="ARBA" id="ARBA00022989"/>
    </source>
</evidence>
<keyword evidence="5" id="KW-0735">Signal-anchor</keyword>
<proteinExistence type="predicted"/>
<evidence type="ECO:0000256" key="1">
    <source>
        <dbReference type="ARBA" id="ARBA00001911"/>
    </source>
</evidence>
<reference evidence="14 15" key="1">
    <citation type="journal article" date="2014" name="Genome Announc.">
        <title>Draft Genome Sequence of Advenella kashmirensis Strain W13003, a Polycyclic Aromatic Hydrocarbon-Degrading Bacterium.</title>
        <authorList>
            <person name="Wang X."/>
            <person name="Jin D."/>
            <person name="Zhou L."/>
            <person name="Wu L."/>
            <person name="An W."/>
            <person name="Zhao L."/>
        </authorList>
    </citation>
    <scope>NUCLEOTIDE SEQUENCE [LARGE SCALE GENOMIC DNA]</scope>
    <source>
        <strain evidence="14 15">W13003</strain>
    </source>
</reference>
<evidence type="ECO:0000256" key="7">
    <source>
        <dbReference type="ARBA" id="ARBA00023027"/>
    </source>
</evidence>
<dbReference type="PANTHER" id="PTHR43078">
    <property type="entry name" value="UDP-GLUCURONIC ACID DECARBOXYLASE-RELATED"/>
    <property type="match status" value="1"/>
</dbReference>
<keyword evidence="7" id="KW-0520">NAD</keyword>
<dbReference type="Gene3D" id="3.40.50.720">
    <property type="entry name" value="NAD(P)-binding Rossmann-like Domain"/>
    <property type="match status" value="1"/>
</dbReference>
<evidence type="ECO:0000313" key="15">
    <source>
        <dbReference type="Proteomes" id="UP000018733"/>
    </source>
</evidence>
<dbReference type="InterPro" id="IPR044516">
    <property type="entry name" value="UXS-like"/>
</dbReference>
<keyword evidence="11" id="KW-0456">Lyase</keyword>
<dbReference type="PANTHER" id="PTHR43078:SF6">
    <property type="entry name" value="UDP-GLUCURONIC ACID DECARBOXYLASE 1"/>
    <property type="match status" value="1"/>
</dbReference>
<dbReference type="HOGENOM" id="CLU_007383_4_0_4"/>
<keyword evidence="3" id="KW-0812">Transmembrane</keyword>
<evidence type="ECO:0000256" key="2">
    <source>
        <dbReference type="ARBA" id="ARBA00004323"/>
    </source>
</evidence>
<evidence type="ECO:0000256" key="8">
    <source>
        <dbReference type="ARBA" id="ARBA00023034"/>
    </source>
</evidence>
<evidence type="ECO:0000313" key="14">
    <source>
        <dbReference type="EMBL" id="ETF03647.1"/>
    </source>
</evidence>
<comment type="subcellular location">
    <subcellularLocation>
        <location evidence="2">Golgi apparatus membrane</location>
        <topology evidence="2">Single-pass type II membrane protein</topology>
    </subcellularLocation>
    <subcellularLocation>
        <location evidence="12">Golgi apparatus</location>
        <location evidence="12">Golgi stack membrane</location>
    </subcellularLocation>
</comment>
<dbReference type="AlphaFoldDB" id="V8QVI4"/>
<dbReference type="UniPathway" id="UPA00796">
    <property type="reaction ID" value="UER00771"/>
</dbReference>
<organism evidence="14 15">
    <name type="scientific">Advenella kashmirensis W13003</name>
    <dbReference type="NCBI Taxonomy" id="1424334"/>
    <lineage>
        <taxon>Bacteria</taxon>
        <taxon>Pseudomonadati</taxon>
        <taxon>Pseudomonadota</taxon>
        <taxon>Betaproteobacteria</taxon>
        <taxon>Burkholderiales</taxon>
        <taxon>Alcaligenaceae</taxon>
    </lineage>
</organism>
<dbReference type="GO" id="GO:0033320">
    <property type="term" value="P:UDP-D-xylose biosynthetic process"/>
    <property type="evidence" value="ECO:0007669"/>
    <property type="project" value="UniProtKB-UniPathway"/>
</dbReference>
<evidence type="ECO:0000256" key="3">
    <source>
        <dbReference type="ARBA" id="ARBA00022692"/>
    </source>
</evidence>
<evidence type="ECO:0000256" key="10">
    <source>
        <dbReference type="ARBA" id="ARBA00023180"/>
    </source>
</evidence>
<dbReference type="SUPFAM" id="SSF51735">
    <property type="entry name" value="NAD(P)-binding Rossmann-fold domains"/>
    <property type="match status" value="1"/>
</dbReference>
<keyword evidence="9" id="KW-0472">Membrane</keyword>
<evidence type="ECO:0000256" key="12">
    <source>
        <dbReference type="ARBA" id="ARBA00037859"/>
    </source>
</evidence>
<evidence type="ECO:0000256" key="5">
    <source>
        <dbReference type="ARBA" id="ARBA00022968"/>
    </source>
</evidence>
<keyword evidence="4" id="KW-0210">Decarboxylase</keyword>
<dbReference type="Proteomes" id="UP000018733">
    <property type="component" value="Unassembled WGS sequence"/>
</dbReference>
<dbReference type="EMBL" id="AYXT01000002">
    <property type="protein sequence ID" value="ETF03647.1"/>
    <property type="molecule type" value="Genomic_DNA"/>
</dbReference>
<keyword evidence="6" id="KW-1133">Transmembrane helix</keyword>
<dbReference type="InterPro" id="IPR001509">
    <property type="entry name" value="Epimerase_deHydtase"/>
</dbReference>
<dbReference type="GO" id="GO:0005737">
    <property type="term" value="C:cytoplasm"/>
    <property type="evidence" value="ECO:0007669"/>
    <property type="project" value="TreeGrafter"/>
</dbReference>
<dbReference type="eggNOG" id="COG0451">
    <property type="taxonomic scope" value="Bacteria"/>
</dbReference>
<dbReference type="FunFam" id="3.40.50.720:FF:000065">
    <property type="entry name" value="UDP-glucuronic acid decarboxylase 1"/>
    <property type="match status" value="1"/>
</dbReference>
<dbReference type="GO" id="GO:0070403">
    <property type="term" value="F:NAD+ binding"/>
    <property type="evidence" value="ECO:0007669"/>
    <property type="project" value="InterPro"/>
</dbReference>